<dbReference type="AlphaFoldDB" id="A0A934SKR5"/>
<proteinExistence type="predicted"/>
<dbReference type="Pfam" id="PF04978">
    <property type="entry name" value="MST"/>
    <property type="match status" value="1"/>
</dbReference>
<organism evidence="1 2">
    <name type="scientific">Lacisediminihabitans changchengi</name>
    <dbReference type="NCBI Taxonomy" id="2787634"/>
    <lineage>
        <taxon>Bacteria</taxon>
        <taxon>Bacillati</taxon>
        <taxon>Actinomycetota</taxon>
        <taxon>Actinomycetes</taxon>
        <taxon>Micrococcales</taxon>
        <taxon>Microbacteriaceae</taxon>
        <taxon>Lacisediminihabitans</taxon>
    </lineage>
</organism>
<sequence>MVDDAKTALQRYLDAARTNLIWKLDGLGDYDIRRPLVPTGTNLLGLVKHVASVEAGYLGDVFGRPSPESLPWMADDADADADMWATRDESRDDIVSLYRRVWEHSDATIREFPLDTVAEVPWWSEARRAVTLQEIIVHLIAETNRHAGHADIVRELIDGAVGMSLGNENIPDVDAAWRTEHLALLQRTAESFRN</sequence>
<name>A0A934SKR5_9MICO</name>
<evidence type="ECO:0000313" key="2">
    <source>
        <dbReference type="Proteomes" id="UP000636458"/>
    </source>
</evidence>
<comment type="caution">
    <text evidence="1">The sequence shown here is derived from an EMBL/GenBank/DDBJ whole genome shotgun (WGS) entry which is preliminary data.</text>
</comment>
<dbReference type="EMBL" id="JAEPES010000002">
    <property type="protein sequence ID" value="MBK4347169.1"/>
    <property type="molecule type" value="Genomic_DNA"/>
</dbReference>
<dbReference type="SUPFAM" id="SSF109854">
    <property type="entry name" value="DinB/YfiT-like putative metalloenzymes"/>
    <property type="match status" value="1"/>
</dbReference>
<keyword evidence="2" id="KW-1185">Reference proteome</keyword>
<evidence type="ECO:0000313" key="1">
    <source>
        <dbReference type="EMBL" id="MBK4347169.1"/>
    </source>
</evidence>
<dbReference type="Gene3D" id="1.20.120.450">
    <property type="entry name" value="dinb family like domain"/>
    <property type="match status" value="1"/>
</dbReference>
<dbReference type="RefSeq" id="WP_200555538.1">
    <property type="nucleotide sequence ID" value="NZ_JAEPES010000002.1"/>
</dbReference>
<protein>
    <submittedName>
        <fullName evidence="1">DinB family protein</fullName>
    </submittedName>
</protein>
<dbReference type="InterPro" id="IPR007061">
    <property type="entry name" value="MST-like"/>
</dbReference>
<reference evidence="1" key="1">
    <citation type="submission" date="2021-01" db="EMBL/GenBank/DDBJ databases">
        <title>Lacisediminihabitans sp. nov. strain G11-30, isolated from Antarctic Soil.</title>
        <authorList>
            <person name="Li J."/>
        </authorList>
    </citation>
    <scope>NUCLEOTIDE SEQUENCE</scope>
    <source>
        <strain evidence="1">G11-30</strain>
    </source>
</reference>
<dbReference type="InterPro" id="IPR034660">
    <property type="entry name" value="DinB/YfiT-like"/>
</dbReference>
<dbReference type="Proteomes" id="UP000636458">
    <property type="component" value="Unassembled WGS sequence"/>
</dbReference>
<accession>A0A934SKR5</accession>
<gene>
    <name evidence="1" type="ORF">IV501_05940</name>
</gene>